<dbReference type="OrthoDB" id="265717at2759"/>
<name>A0A136JH31_9PEZI</name>
<reference evidence="3" key="1">
    <citation type="submission" date="2016-02" db="EMBL/GenBank/DDBJ databases">
        <title>Draft genome sequence of Microdochium bolleyi, a fungal endophyte of beachgrass.</title>
        <authorList>
            <consortium name="DOE Joint Genome Institute"/>
            <person name="David A.S."/>
            <person name="May G."/>
            <person name="Haridas S."/>
            <person name="Lim J."/>
            <person name="Wang M."/>
            <person name="Labutti K."/>
            <person name="Lipzen A."/>
            <person name="Barry K."/>
            <person name="Grigoriev I.V."/>
        </authorList>
    </citation>
    <scope>NUCLEOTIDE SEQUENCE [LARGE SCALE GENOMIC DNA]</scope>
    <source>
        <strain evidence="3">J235TASD1</strain>
    </source>
</reference>
<dbReference type="AlphaFoldDB" id="A0A136JH31"/>
<evidence type="ECO:0000256" key="1">
    <source>
        <dbReference type="SAM" id="MobiDB-lite"/>
    </source>
</evidence>
<dbReference type="Proteomes" id="UP000070501">
    <property type="component" value="Unassembled WGS sequence"/>
</dbReference>
<evidence type="ECO:0000313" key="3">
    <source>
        <dbReference type="Proteomes" id="UP000070501"/>
    </source>
</evidence>
<keyword evidence="3" id="KW-1185">Reference proteome</keyword>
<feature type="region of interest" description="Disordered" evidence="1">
    <location>
        <begin position="260"/>
        <end position="280"/>
    </location>
</feature>
<gene>
    <name evidence="2" type="ORF">Micbo1qcDRAFT_199273</name>
</gene>
<proteinExistence type="predicted"/>
<protein>
    <submittedName>
        <fullName evidence="2">Uncharacterized protein</fullName>
    </submittedName>
</protein>
<accession>A0A136JH31</accession>
<dbReference type="EMBL" id="KQ964245">
    <property type="protein sequence ID" value="KXJ96461.1"/>
    <property type="molecule type" value="Genomic_DNA"/>
</dbReference>
<sequence length="381" mass="41672">MDDGTAVPPFVALKHARGYRLYTQPILVEHGERIGLMDRHIRQPMRNIYTEKRPKQWIGGGARPADFYDYVPLDVIAEEVRLICLNSRNLSTNEDAVLELGSAAFYGSAPSWCPDWTVSASASCLICREHIPTLPVAVIDSLDGPLYSVDGGLGAVKEPLTPAKASPLCFSINGNNLNPGESGPYSEAFQAAKAMFRGDVPAAWPRDPERPAQLPQPPDNDPYFCDVGRSRFVTQGRRPCISAGGYTALMPEWVLATDDAREPEQHEKGAEPSGRTVGIGQDRTREGLVLAILAGCSVPIILEEVQEQVAQQQDGGTGGQHVRSRADGVEAGDAERYYKFRGTAFVQGWMEGEVLVGKGGCATAREFWDGDWEDKRMLRII</sequence>
<dbReference type="InParanoid" id="A0A136JH31"/>
<feature type="compositionally biased region" description="Basic and acidic residues" evidence="1">
    <location>
        <begin position="260"/>
        <end position="270"/>
    </location>
</feature>
<organism evidence="2 3">
    <name type="scientific">Microdochium bolleyi</name>
    <dbReference type="NCBI Taxonomy" id="196109"/>
    <lineage>
        <taxon>Eukaryota</taxon>
        <taxon>Fungi</taxon>
        <taxon>Dikarya</taxon>
        <taxon>Ascomycota</taxon>
        <taxon>Pezizomycotina</taxon>
        <taxon>Sordariomycetes</taxon>
        <taxon>Xylariomycetidae</taxon>
        <taxon>Xylariales</taxon>
        <taxon>Microdochiaceae</taxon>
        <taxon>Microdochium</taxon>
    </lineage>
</organism>
<evidence type="ECO:0000313" key="2">
    <source>
        <dbReference type="EMBL" id="KXJ96461.1"/>
    </source>
</evidence>